<accession>A0AAW1MEG5</accession>
<sequence>MCLRTSGKMSEVIHPDRFPNALLPVGAPVKEDSRLRSRGYTETGGRAAPIALIMPTIVTSSPLSTEAIWPTYRCKIT</sequence>
<dbReference type="EMBL" id="JASPKY010000057">
    <property type="protein sequence ID" value="KAK9744474.1"/>
    <property type="molecule type" value="Genomic_DNA"/>
</dbReference>
<gene>
    <name evidence="1" type="ORF">QE152_g7677</name>
</gene>
<keyword evidence="2" id="KW-1185">Reference proteome</keyword>
<dbReference type="AlphaFoldDB" id="A0AAW1MEG5"/>
<name>A0AAW1MEG5_POPJA</name>
<evidence type="ECO:0000313" key="1">
    <source>
        <dbReference type="EMBL" id="KAK9744474.1"/>
    </source>
</evidence>
<protein>
    <submittedName>
        <fullName evidence="1">Uncharacterized protein</fullName>
    </submittedName>
</protein>
<organism evidence="1 2">
    <name type="scientific">Popillia japonica</name>
    <name type="common">Japanese beetle</name>
    <dbReference type="NCBI Taxonomy" id="7064"/>
    <lineage>
        <taxon>Eukaryota</taxon>
        <taxon>Metazoa</taxon>
        <taxon>Ecdysozoa</taxon>
        <taxon>Arthropoda</taxon>
        <taxon>Hexapoda</taxon>
        <taxon>Insecta</taxon>
        <taxon>Pterygota</taxon>
        <taxon>Neoptera</taxon>
        <taxon>Endopterygota</taxon>
        <taxon>Coleoptera</taxon>
        <taxon>Polyphaga</taxon>
        <taxon>Scarabaeiformia</taxon>
        <taxon>Scarabaeidae</taxon>
        <taxon>Rutelinae</taxon>
        <taxon>Popillia</taxon>
    </lineage>
</organism>
<proteinExistence type="predicted"/>
<comment type="caution">
    <text evidence="1">The sequence shown here is derived from an EMBL/GenBank/DDBJ whole genome shotgun (WGS) entry which is preliminary data.</text>
</comment>
<evidence type="ECO:0000313" key="2">
    <source>
        <dbReference type="Proteomes" id="UP001458880"/>
    </source>
</evidence>
<reference evidence="1 2" key="1">
    <citation type="journal article" date="2024" name="BMC Genomics">
        <title>De novo assembly and annotation of Popillia japonica's genome with initial clues to its potential as an invasive pest.</title>
        <authorList>
            <person name="Cucini C."/>
            <person name="Boschi S."/>
            <person name="Funari R."/>
            <person name="Cardaioli E."/>
            <person name="Iannotti N."/>
            <person name="Marturano G."/>
            <person name="Paoli F."/>
            <person name="Bruttini M."/>
            <person name="Carapelli A."/>
            <person name="Frati F."/>
            <person name="Nardi F."/>
        </authorList>
    </citation>
    <scope>NUCLEOTIDE SEQUENCE [LARGE SCALE GENOMIC DNA]</scope>
    <source>
        <strain evidence="1">DMR45628</strain>
    </source>
</reference>
<dbReference type="Proteomes" id="UP001458880">
    <property type="component" value="Unassembled WGS sequence"/>
</dbReference>